<dbReference type="Proteomes" id="UP000075604">
    <property type="component" value="Unassembled WGS sequence"/>
</dbReference>
<evidence type="ECO:0000313" key="9">
    <source>
        <dbReference type="Proteomes" id="UP000075604"/>
    </source>
</evidence>
<dbReference type="PROSITE" id="PS50076">
    <property type="entry name" value="DNAJ_2"/>
    <property type="match status" value="1"/>
</dbReference>
<dbReference type="GO" id="GO:0051259">
    <property type="term" value="P:protein complex oligomerization"/>
    <property type="evidence" value="ECO:0007669"/>
    <property type="project" value="InterPro"/>
</dbReference>
<evidence type="ECO:0000259" key="5">
    <source>
        <dbReference type="PROSITE" id="PS50076"/>
    </source>
</evidence>
<name>A0A150PVI8_SORCE</name>
<dbReference type="GO" id="GO:0051087">
    <property type="term" value="F:protein-folding chaperone binding"/>
    <property type="evidence" value="ECO:0007669"/>
    <property type="project" value="InterPro"/>
</dbReference>
<dbReference type="HAMAP" id="MF_00682">
    <property type="entry name" value="HscB"/>
    <property type="match status" value="1"/>
</dbReference>
<evidence type="ECO:0000256" key="3">
    <source>
        <dbReference type="ARBA" id="ARBA00025596"/>
    </source>
</evidence>
<evidence type="ECO:0000256" key="4">
    <source>
        <dbReference type="HAMAP-Rule" id="MF_00682"/>
    </source>
</evidence>
<dbReference type="PANTHER" id="PTHR14021:SF15">
    <property type="entry name" value="IRON-SULFUR CLUSTER CO-CHAPERONE PROTEIN HSCB"/>
    <property type="match status" value="1"/>
</dbReference>
<protein>
    <recommendedName>
        <fullName evidence="4">Co-chaperone protein HscB homolog</fullName>
    </recommendedName>
</protein>
<evidence type="ECO:0000313" key="8">
    <source>
        <dbReference type="Proteomes" id="UP000075502"/>
    </source>
</evidence>
<organism evidence="6 9">
    <name type="scientific">Sorangium cellulosum</name>
    <name type="common">Polyangium cellulosum</name>
    <dbReference type="NCBI Taxonomy" id="56"/>
    <lineage>
        <taxon>Bacteria</taxon>
        <taxon>Pseudomonadati</taxon>
        <taxon>Myxococcota</taxon>
        <taxon>Polyangia</taxon>
        <taxon>Polyangiales</taxon>
        <taxon>Polyangiaceae</taxon>
        <taxon>Sorangium</taxon>
    </lineage>
</organism>
<accession>A0A150PVI8</accession>
<dbReference type="PANTHER" id="PTHR14021">
    <property type="entry name" value="IRON-SULFUR CLUSTER CO-CHAPERONE PROTEIN HSCB"/>
    <property type="match status" value="1"/>
</dbReference>
<dbReference type="NCBIfam" id="TIGR00714">
    <property type="entry name" value="hscB"/>
    <property type="match status" value="1"/>
</dbReference>
<dbReference type="EMBL" id="JELX01001193">
    <property type="protein sequence ID" value="KYF59777.1"/>
    <property type="molecule type" value="Genomic_DNA"/>
</dbReference>
<dbReference type="Proteomes" id="UP000075502">
    <property type="component" value="Unassembled WGS sequence"/>
</dbReference>
<comment type="caution">
    <text evidence="6">The sequence shown here is derived from an EMBL/GenBank/DDBJ whole genome shotgun (WGS) entry which is preliminary data.</text>
</comment>
<dbReference type="EMBL" id="JEME01000465">
    <property type="protein sequence ID" value="KYG10050.1"/>
    <property type="molecule type" value="Genomic_DNA"/>
</dbReference>
<gene>
    <name evidence="4" type="primary">hscB</name>
    <name evidence="6" type="ORF">BE04_13925</name>
    <name evidence="7" type="ORF">BE21_14450</name>
</gene>
<dbReference type="InterPro" id="IPR001623">
    <property type="entry name" value="DnaJ_domain"/>
</dbReference>
<dbReference type="GO" id="GO:0001671">
    <property type="term" value="F:ATPase activator activity"/>
    <property type="evidence" value="ECO:0007669"/>
    <property type="project" value="InterPro"/>
</dbReference>
<dbReference type="Pfam" id="PF07743">
    <property type="entry name" value="HSCB_C"/>
    <property type="match status" value="1"/>
</dbReference>
<dbReference type="GO" id="GO:0044571">
    <property type="term" value="P:[2Fe-2S] cluster assembly"/>
    <property type="evidence" value="ECO:0007669"/>
    <property type="project" value="InterPro"/>
</dbReference>
<dbReference type="Gene3D" id="1.20.1280.20">
    <property type="entry name" value="HscB, C-terminal domain"/>
    <property type="match status" value="1"/>
</dbReference>
<dbReference type="SMART" id="SM00271">
    <property type="entry name" value="DnaJ"/>
    <property type="match status" value="1"/>
</dbReference>
<comment type="similarity">
    <text evidence="1 4">Belongs to the HscB family.</text>
</comment>
<dbReference type="SUPFAM" id="SSF46565">
    <property type="entry name" value="Chaperone J-domain"/>
    <property type="match status" value="1"/>
</dbReference>
<comment type="subunit">
    <text evidence="4">Interacts with HscA and stimulates its ATPase activity.</text>
</comment>
<dbReference type="GO" id="GO:0006457">
    <property type="term" value="P:protein folding"/>
    <property type="evidence" value="ECO:0007669"/>
    <property type="project" value="UniProtKB-UniRule"/>
</dbReference>
<comment type="function">
    <text evidence="3 4">Co-chaperone involved in the maturation of iron-sulfur cluster-containing proteins. Seems to help targeting proteins to be folded toward HscA.</text>
</comment>
<dbReference type="SUPFAM" id="SSF47144">
    <property type="entry name" value="HSC20 (HSCB), C-terminal oligomerisation domain"/>
    <property type="match status" value="1"/>
</dbReference>
<dbReference type="InterPro" id="IPR036386">
    <property type="entry name" value="HscB_C_sf"/>
</dbReference>
<evidence type="ECO:0000313" key="6">
    <source>
        <dbReference type="EMBL" id="KYF59777.1"/>
    </source>
</evidence>
<dbReference type="InterPro" id="IPR009073">
    <property type="entry name" value="HscB_oligo_C"/>
</dbReference>
<feature type="domain" description="J" evidence="5">
    <location>
        <begin position="3"/>
        <end position="77"/>
    </location>
</feature>
<dbReference type="InterPro" id="IPR004640">
    <property type="entry name" value="HscB"/>
</dbReference>
<evidence type="ECO:0000256" key="2">
    <source>
        <dbReference type="ARBA" id="ARBA00023186"/>
    </source>
</evidence>
<keyword evidence="2 4" id="KW-0143">Chaperone</keyword>
<evidence type="ECO:0000256" key="1">
    <source>
        <dbReference type="ARBA" id="ARBA00010476"/>
    </source>
</evidence>
<evidence type="ECO:0000313" key="7">
    <source>
        <dbReference type="EMBL" id="KYG10050.1"/>
    </source>
</evidence>
<dbReference type="InterPro" id="IPR036869">
    <property type="entry name" value="J_dom_sf"/>
</dbReference>
<reference evidence="8 9" key="1">
    <citation type="submission" date="2014-02" db="EMBL/GenBank/DDBJ databases">
        <title>The small core and large imbalanced accessory genome model reveals a collaborative survival strategy of Sorangium cellulosum strains in nature.</title>
        <authorList>
            <person name="Han K."/>
            <person name="Peng R."/>
            <person name="Blom J."/>
            <person name="Li Y.-Z."/>
        </authorList>
    </citation>
    <scope>NUCLEOTIDE SEQUENCE [LARGE SCALE GENOMIC DNA]</scope>
    <source>
        <strain evidence="7 8">So0007-03</strain>
        <strain evidence="6 9">So0157-18</strain>
    </source>
</reference>
<proteinExistence type="inferred from homology"/>
<sequence>MTDPFDILGVEPRFDLDLRALEQRHRDLSRALHPDRYAGAPAAERRLALGRAIEANDALRVLRDPIRRAEALLQRAGIARGEEGEQKASPALLMEMMESREELSEASKRRDRARIARLGDGMRAREQATLAAIQAAFAAAGNDPERMKGVLAMLSELRYIRRFLDEVSAIEEELADQT</sequence>
<dbReference type="Gene3D" id="1.10.287.110">
    <property type="entry name" value="DnaJ domain"/>
    <property type="match status" value="1"/>
</dbReference>
<dbReference type="AlphaFoldDB" id="A0A150PVI8"/>